<organism evidence="1 2">
    <name type="scientific">Zizania palustris</name>
    <name type="common">Northern wild rice</name>
    <dbReference type="NCBI Taxonomy" id="103762"/>
    <lineage>
        <taxon>Eukaryota</taxon>
        <taxon>Viridiplantae</taxon>
        <taxon>Streptophyta</taxon>
        <taxon>Embryophyta</taxon>
        <taxon>Tracheophyta</taxon>
        <taxon>Spermatophyta</taxon>
        <taxon>Magnoliopsida</taxon>
        <taxon>Liliopsida</taxon>
        <taxon>Poales</taxon>
        <taxon>Poaceae</taxon>
        <taxon>BOP clade</taxon>
        <taxon>Oryzoideae</taxon>
        <taxon>Oryzeae</taxon>
        <taxon>Zizaniinae</taxon>
        <taxon>Zizania</taxon>
    </lineage>
</organism>
<keyword evidence="2" id="KW-1185">Reference proteome</keyword>
<dbReference type="EMBL" id="JAAALK010000284">
    <property type="protein sequence ID" value="KAG8069340.1"/>
    <property type="molecule type" value="Genomic_DNA"/>
</dbReference>
<dbReference type="OrthoDB" id="696591at2759"/>
<gene>
    <name evidence="1" type="ORF">GUJ93_ZPchr0005g15330</name>
</gene>
<dbReference type="AlphaFoldDB" id="A0A8J5SY94"/>
<comment type="caution">
    <text evidence="1">The sequence shown here is derived from an EMBL/GenBank/DDBJ whole genome shotgun (WGS) entry which is preliminary data.</text>
</comment>
<evidence type="ECO:0000313" key="1">
    <source>
        <dbReference type="EMBL" id="KAG8069340.1"/>
    </source>
</evidence>
<sequence length="172" mass="18890">MSLTRAFELRAKIDEAARTGAKNNQSRAQIFRPAIQQTPANSAAAAGSTAVQTAPVPRTGRFQRHTLMPEEMQTRREASLCYNCDEKFSPGHRCKRLFWLCAPSVDDDEASDLKDTNDPGISLYAVAGIRPRDSEMIHLAIFIGGLELVALVDTGSTQFSVREGCCHHRALS</sequence>
<reference evidence="1" key="2">
    <citation type="submission" date="2021-02" db="EMBL/GenBank/DDBJ databases">
        <authorList>
            <person name="Kimball J.A."/>
            <person name="Haas M.W."/>
            <person name="Macchietto M."/>
            <person name="Kono T."/>
            <person name="Duquette J."/>
            <person name="Shao M."/>
        </authorList>
    </citation>
    <scope>NUCLEOTIDE SEQUENCE</scope>
    <source>
        <tissue evidence="1">Fresh leaf tissue</tissue>
    </source>
</reference>
<evidence type="ECO:0000313" key="2">
    <source>
        <dbReference type="Proteomes" id="UP000729402"/>
    </source>
</evidence>
<name>A0A8J5SY94_ZIZPA</name>
<protein>
    <submittedName>
        <fullName evidence="1">Uncharacterized protein</fullName>
    </submittedName>
</protein>
<accession>A0A8J5SY94</accession>
<dbReference type="Proteomes" id="UP000729402">
    <property type="component" value="Unassembled WGS sequence"/>
</dbReference>
<reference evidence="1" key="1">
    <citation type="journal article" date="2021" name="bioRxiv">
        <title>Whole Genome Assembly and Annotation of Northern Wild Rice, Zizania palustris L., Supports a Whole Genome Duplication in the Zizania Genus.</title>
        <authorList>
            <person name="Haas M."/>
            <person name="Kono T."/>
            <person name="Macchietto M."/>
            <person name="Millas R."/>
            <person name="McGilp L."/>
            <person name="Shao M."/>
            <person name="Duquette J."/>
            <person name="Hirsch C.N."/>
            <person name="Kimball J."/>
        </authorList>
    </citation>
    <scope>NUCLEOTIDE SEQUENCE</scope>
    <source>
        <tissue evidence="1">Fresh leaf tissue</tissue>
    </source>
</reference>
<proteinExistence type="predicted"/>